<feature type="compositionally biased region" description="Basic and acidic residues" evidence="1">
    <location>
        <begin position="19"/>
        <end position="63"/>
    </location>
</feature>
<dbReference type="AlphaFoldDB" id="A0A8S1F733"/>
<evidence type="ECO:0000256" key="1">
    <source>
        <dbReference type="SAM" id="MobiDB-lite"/>
    </source>
</evidence>
<organism evidence="2 3">
    <name type="scientific">Caenorhabditis bovis</name>
    <dbReference type="NCBI Taxonomy" id="2654633"/>
    <lineage>
        <taxon>Eukaryota</taxon>
        <taxon>Metazoa</taxon>
        <taxon>Ecdysozoa</taxon>
        <taxon>Nematoda</taxon>
        <taxon>Chromadorea</taxon>
        <taxon>Rhabditida</taxon>
        <taxon>Rhabditina</taxon>
        <taxon>Rhabditomorpha</taxon>
        <taxon>Rhabditoidea</taxon>
        <taxon>Rhabditidae</taxon>
        <taxon>Peloderinae</taxon>
        <taxon>Caenorhabditis</taxon>
    </lineage>
</organism>
<sequence>MESTTPMMEKAMDINLVEVDEKADKRNESAAEIAKTTETEMAAEKPSDDKDSAEANESKKTDEEPVEVENPSSN</sequence>
<name>A0A8S1F733_9PELO</name>
<feature type="region of interest" description="Disordered" evidence="1">
    <location>
        <begin position="19"/>
        <end position="74"/>
    </location>
</feature>
<dbReference type="Proteomes" id="UP000494206">
    <property type="component" value="Unassembled WGS sequence"/>
</dbReference>
<evidence type="ECO:0000313" key="3">
    <source>
        <dbReference type="Proteomes" id="UP000494206"/>
    </source>
</evidence>
<proteinExistence type="predicted"/>
<evidence type="ECO:0000313" key="2">
    <source>
        <dbReference type="EMBL" id="CAB3411694.1"/>
    </source>
</evidence>
<gene>
    <name evidence="2" type="ORF">CBOVIS_LOCUS13069</name>
</gene>
<keyword evidence="3" id="KW-1185">Reference proteome</keyword>
<dbReference type="EMBL" id="CADEPM010000015">
    <property type="protein sequence ID" value="CAB3411694.1"/>
    <property type="molecule type" value="Genomic_DNA"/>
</dbReference>
<comment type="caution">
    <text evidence="2">The sequence shown here is derived from an EMBL/GenBank/DDBJ whole genome shotgun (WGS) entry which is preliminary data.</text>
</comment>
<protein>
    <submittedName>
        <fullName evidence="2">Uncharacterized protein</fullName>
    </submittedName>
</protein>
<accession>A0A8S1F733</accession>
<reference evidence="2 3" key="1">
    <citation type="submission" date="2020-04" db="EMBL/GenBank/DDBJ databases">
        <authorList>
            <person name="Laetsch R D."/>
            <person name="Stevens L."/>
            <person name="Kumar S."/>
            <person name="Blaxter L. M."/>
        </authorList>
    </citation>
    <scope>NUCLEOTIDE SEQUENCE [LARGE SCALE GENOMIC DNA]</scope>
</reference>